<accession>A0A0L0N131</accession>
<keyword evidence="3 4" id="KW-0720">Serine protease</keyword>
<feature type="compositionally biased region" description="Basic and acidic residues" evidence="6">
    <location>
        <begin position="596"/>
        <end position="609"/>
    </location>
</feature>
<dbReference type="InterPro" id="IPR056002">
    <property type="entry name" value="DUF7580"/>
</dbReference>
<reference evidence="9 10" key="1">
    <citation type="journal article" date="2015" name="BMC Genomics">
        <title>The genome of the truffle-parasite Tolypocladium ophioglossoides and the evolution of antifungal peptaibiotics.</title>
        <authorList>
            <person name="Quandt C.A."/>
            <person name="Bushley K.E."/>
            <person name="Spatafora J.W."/>
        </authorList>
    </citation>
    <scope>NUCLEOTIDE SEQUENCE [LARGE SCALE GENOMIC DNA]</scope>
    <source>
        <strain evidence="9 10">CBS 100239</strain>
    </source>
</reference>
<dbReference type="PANTHER" id="PTHR35186:SF4">
    <property type="entry name" value="PRION-INHIBITION AND PROPAGATION HELO DOMAIN-CONTAINING PROTEIN"/>
    <property type="match status" value="1"/>
</dbReference>
<evidence type="ECO:0000259" key="8">
    <source>
        <dbReference type="Pfam" id="PF24476"/>
    </source>
</evidence>
<feature type="domain" description="DUF7580" evidence="8">
    <location>
        <begin position="176"/>
        <end position="525"/>
    </location>
</feature>
<feature type="compositionally biased region" description="Polar residues" evidence="6">
    <location>
        <begin position="566"/>
        <end position="582"/>
    </location>
</feature>
<dbReference type="InterPro" id="IPR015500">
    <property type="entry name" value="Peptidase_S8_subtilisin-rel"/>
</dbReference>
<evidence type="ECO:0000256" key="2">
    <source>
        <dbReference type="ARBA" id="ARBA00022801"/>
    </source>
</evidence>
<dbReference type="PROSITE" id="PS51892">
    <property type="entry name" value="SUBTILASE"/>
    <property type="match status" value="1"/>
</dbReference>
<evidence type="ECO:0000313" key="9">
    <source>
        <dbReference type="EMBL" id="KND87724.1"/>
    </source>
</evidence>
<dbReference type="PROSITE" id="PS00138">
    <property type="entry name" value="SUBTILASE_SER"/>
    <property type="match status" value="1"/>
</dbReference>
<dbReference type="AlphaFoldDB" id="A0A0L0N131"/>
<proteinExistence type="inferred from homology"/>
<evidence type="ECO:0000256" key="4">
    <source>
        <dbReference type="PROSITE-ProRule" id="PRU01240"/>
    </source>
</evidence>
<feature type="active site" description="Charge relay system" evidence="4">
    <location>
        <position position="863"/>
    </location>
</feature>
<evidence type="ECO:0000259" key="7">
    <source>
        <dbReference type="Pfam" id="PF00082"/>
    </source>
</evidence>
<name>A0A0L0N131_TOLOC</name>
<dbReference type="SUPFAM" id="SSF52743">
    <property type="entry name" value="Subtilisin-like"/>
    <property type="match status" value="1"/>
</dbReference>
<dbReference type="STRING" id="1163406.A0A0L0N131"/>
<dbReference type="GO" id="GO:0006508">
    <property type="term" value="P:proteolysis"/>
    <property type="evidence" value="ECO:0007669"/>
    <property type="project" value="UniProtKB-KW"/>
</dbReference>
<protein>
    <submittedName>
        <fullName evidence="9">Intracellular serine protease</fullName>
    </submittedName>
</protein>
<keyword evidence="10" id="KW-1185">Reference proteome</keyword>
<evidence type="ECO:0000256" key="6">
    <source>
        <dbReference type="SAM" id="MobiDB-lite"/>
    </source>
</evidence>
<dbReference type="InterPro" id="IPR023828">
    <property type="entry name" value="Peptidase_S8_Ser-AS"/>
</dbReference>
<feature type="region of interest" description="Disordered" evidence="6">
    <location>
        <begin position="387"/>
        <end position="412"/>
    </location>
</feature>
<gene>
    <name evidence="9" type="ORF">TOPH_07646</name>
</gene>
<feature type="active site" description="Charge relay system" evidence="4">
    <location>
        <position position="657"/>
    </location>
</feature>
<dbReference type="Gene3D" id="3.40.50.200">
    <property type="entry name" value="Peptidase S8/S53 domain"/>
    <property type="match status" value="1"/>
</dbReference>
<dbReference type="EMBL" id="LFRF01000033">
    <property type="protein sequence ID" value="KND87724.1"/>
    <property type="molecule type" value="Genomic_DNA"/>
</dbReference>
<dbReference type="Proteomes" id="UP000036947">
    <property type="component" value="Unassembled WGS sequence"/>
</dbReference>
<dbReference type="PRINTS" id="PR00723">
    <property type="entry name" value="SUBTILISIN"/>
</dbReference>
<feature type="region of interest" description="Disordered" evidence="6">
    <location>
        <begin position="566"/>
        <end position="613"/>
    </location>
</feature>
<dbReference type="PROSITE" id="PS00136">
    <property type="entry name" value="SUBTILASE_ASP"/>
    <property type="match status" value="1"/>
</dbReference>
<keyword evidence="2 4" id="KW-0378">Hydrolase</keyword>
<keyword evidence="1 4" id="KW-0645">Protease</keyword>
<feature type="active site" description="Charge relay system" evidence="4">
    <location>
        <position position="695"/>
    </location>
</feature>
<dbReference type="InterPro" id="IPR023827">
    <property type="entry name" value="Peptidase_S8_Asp-AS"/>
</dbReference>
<dbReference type="Pfam" id="PF24476">
    <property type="entry name" value="DUF7580"/>
    <property type="match status" value="1"/>
</dbReference>
<evidence type="ECO:0000256" key="3">
    <source>
        <dbReference type="ARBA" id="ARBA00022825"/>
    </source>
</evidence>
<comment type="similarity">
    <text evidence="4 5">Belongs to the peptidase S8 family.</text>
</comment>
<organism evidence="9 10">
    <name type="scientific">Tolypocladium ophioglossoides (strain CBS 100239)</name>
    <name type="common">Snaketongue truffleclub</name>
    <name type="synonym">Elaphocordyceps ophioglossoides</name>
    <dbReference type="NCBI Taxonomy" id="1163406"/>
    <lineage>
        <taxon>Eukaryota</taxon>
        <taxon>Fungi</taxon>
        <taxon>Dikarya</taxon>
        <taxon>Ascomycota</taxon>
        <taxon>Pezizomycotina</taxon>
        <taxon>Sordariomycetes</taxon>
        <taxon>Hypocreomycetidae</taxon>
        <taxon>Hypocreales</taxon>
        <taxon>Ophiocordycipitaceae</taxon>
        <taxon>Tolypocladium</taxon>
    </lineage>
</organism>
<evidence type="ECO:0000256" key="5">
    <source>
        <dbReference type="RuleBase" id="RU003355"/>
    </source>
</evidence>
<comment type="caution">
    <text evidence="9">The sequence shown here is derived from an EMBL/GenBank/DDBJ whole genome shotgun (WGS) entry which is preliminary data.</text>
</comment>
<dbReference type="InterPro" id="IPR000209">
    <property type="entry name" value="Peptidase_S8/S53_dom"/>
</dbReference>
<evidence type="ECO:0000256" key="1">
    <source>
        <dbReference type="ARBA" id="ARBA00022670"/>
    </source>
</evidence>
<dbReference type="Pfam" id="PF00082">
    <property type="entry name" value="Peptidase_S8"/>
    <property type="match status" value="1"/>
</dbReference>
<dbReference type="CDD" id="cd00306">
    <property type="entry name" value="Peptidases_S8_S53"/>
    <property type="match status" value="1"/>
</dbReference>
<feature type="domain" description="Peptidase S8/S53" evidence="7">
    <location>
        <begin position="651"/>
        <end position="877"/>
    </location>
</feature>
<evidence type="ECO:0000313" key="10">
    <source>
        <dbReference type="Proteomes" id="UP000036947"/>
    </source>
</evidence>
<dbReference type="PANTHER" id="PTHR35186">
    <property type="entry name" value="ANK_REP_REGION DOMAIN-CONTAINING PROTEIN"/>
    <property type="match status" value="1"/>
</dbReference>
<sequence length="947" mass="105639">MAPVSSVGDKSNNGTVLIQAALETILDIAKLLRTDADDGELRVFYADLMAYCVVIRNHLDRITSTGMRLACDLADTITARLGAILTSSASAEGRLRELLARWNHVRTKDKLVKAQFLGSAVTFGERHDQRMDLVDFLASWENDVQVRYPEDRSLWTAEDFAPQNKTSDTSFAVSSAAQAVSKAMAACRNCGCMPAHDFGARLRLGTHRKSSADADADADTEGEVDFDMFLSLKQDWQEVRVHTAKEKLVQFDIEGQAPRPRQPRTLAAPVQWLCEPIFKAKAKKMMATFRLELKVTRGRLFKLQSERRSGLVDLTKSPVSLEEFLQGSPRAFTEKTKRILAVLLSYAVLHLHDTPWLQSTWNSSDILFFRTSASEIPLRPFLQTRLPGTGEDGSKLDEHAQQSGEWNEDEFDPDDLMQHPCPTIVTLAIMLMEVYFMTPFDHLARRLNVEVGGGDSSCFTRFLDASMVFEACRNEIPENFQFLYAVERCLNPAIWEDEDGSRLDSQALRSRIYEEVVRPLENDLSLAYSAISIEDLDRFAQTLNFSSWDQAIRSQQAQKQDLCQYPNQHEQTTRPPSGSASPLSGHALPSRSHPKPSGEADYKASRFFDDEPPPNGHSLEACANYSRWKRKYQAVYDKFIAPCMAPSAPPVKIAVLDTGIDLNHPDMQACAENIKDKHNWLRESARTVVHDLDGHGTFVTSLLFDYAPDAEIYIAKIADRSPASPRVIAQAITRAVDVWKVDMISMSFGFPTRAIDGYDELEHAIKHAYYHDVLLFAAASNSGGQLLRAYPAREANVVCVHSTDAHGNRSRFNPTAVVEEVNLATVGEAVESAWPMHLCSGDGHAVPEEGDEGAYCTVKSGTSYATPVMAGIAAFLLLYARLNLPDRAHLLRSQGRMVTLLRRIAQKGQGSGPRDGYYFVDVSLYDDSLFGKDKTYIDQTIRDVLNS</sequence>
<dbReference type="OrthoDB" id="4927437at2759"/>
<dbReference type="InterPro" id="IPR036852">
    <property type="entry name" value="Peptidase_S8/S53_dom_sf"/>
</dbReference>
<dbReference type="GO" id="GO:0004252">
    <property type="term" value="F:serine-type endopeptidase activity"/>
    <property type="evidence" value="ECO:0007669"/>
    <property type="project" value="UniProtKB-UniRule"/>
</dbReference>